<reference evidence="1" key="2">
    <citation type="submission" date="2021-08" db="EMBL/GenBank/DDBJ databases">
        <authorList>
            <person name="Tani A."/>
            <person name="Ola A."/>
            <person name="Ogura Y."/>
            <person name="Katsura K."/>
            <person name="Hayashi T."/>
        </authorList>
    </citation>
    <scope>NUCLEOTIDE SEQUENCE</scope>
    <source>
        <strain evidence="1">NBRC 15686</strain>
    </source>
</reference>
<dbReference type="SUPFAM" id="SSF48452">
    <property type="entry name" value="TPR-like"/>
    <property type="match status" value="1"/>
</dbReference>
<dbReference type="Pfam" id="PF13432">
    <property type="entry name" value="TPR_16"/>
    <property type="match status" value="2"/>
</dbReference>
<sequence>MLEHRKSRTIEHAGAPDPFERTLSKAVAHRVAGRFQKARSNLQRLLDAAPQHAEAHHELGLLTSKADGPGPAVPHFVAALRAEPEQPRHWLALAQSLLVLNRVGEVRALMEQFCSRGLVDDGGRAALTVSINGNVTLGEGVLFAAGSMLIRPH</sequence>
<proteinExistence type="predicted"/>
<comment type="caution">
    <text evidence="1">The sequence shown here is derived from an EMBL/GenBank/DDBJ whole genome shotgun (WGS) entry which is preliminary data.</text>
</comment>
<dbReference type="EMBL" id="BPRC01000006">
    <property type="protein sequence ID" value="GJE65040.1"/>
    <property type="molecule type" value="Genomic_DNA"/>
</dbReference>
<keyword evidence="2" id="KW-1185">Reference proteome</keyword>
<evidence type="ECO:0000313" key="1">
    <source>
        <dbReference type="EMBL" id="GJE65040.1"/>
    </source>
</evidence>
<organism evidence="1 2">
    <name type="scientific">Methylorubrum aminovorans</name>
    <dbReference type="NCBI Taxonomy" id="269069"/>
    <lineage>
        <taxon>Bacteria</taxon>
        <taxon>Pseudomonadati</taxon>
        <taxon>Pseudomonadota</taxon>
        <taxon>Alphaproteobacteria</taxon>
        <taxon>Hyphomicrobiales</taxon>
        <taxon>Methylobacteriaceae</taxon>
        <taxon>Methylorubrum</taxon>
    </lineage>
</organism>
<evidence type="ECO:0000313" key="2">
    <source>
        <dbReference type="Proteomes" id="UP001055039"/>
    </source>
</evidence>
<reference evidence="1" key="1">
    <citation type="journal article" date="2021" name="Front. Microbiol.">
        <title>Comprehensive Comparative Genomics and Phenotyping of Methylobacterium Species.</title>
        <authorList>
            <person name="Alessa O."/>
            <person name="Ogura Y."/>
            <person name="Fujitani Y."/>
            <person name="Takami H."/>
            <person name="Hayashi T."/>
            <person name="Sahin N."/>
            <person name="Tani A."/>
        </authorList>
    </citation>
    <scope>NUCLEOTIDE SEQUENCE</scope>
    <source>
        <strain evidence="1">NBRC 15686</strain>
    </source>
</reference>
<dbReference type="RefSeq" id="WP_238224491.1">
    <property type="nucleotide sequence ID" value="NZ_BAAADH010000043.1"/>
</dbReference>
<name>A0ABQ4UFY0_9HYPH</name>
<dbReference type="InterPro" id="IPR011990">
    <property type="entry name" value="TPR-like_helical_dom_sf"/>
</dbReference>
<accession>A0ABQ4UFY0</accession>
<protein>
    <recommendedName>
        <fullName evidence="3">Tetratricopeptide repeat protein</fullName>
    </recommendedName>
</protein>
<dbReference type="Proteomes" id="UP001055039">
    <property type="component" value="Unassembled WGS sequence"/>
</dbReference>
<dbReference type="Gene3D" id="1.25.40.10">
    <property type="entry name" value="Tetratricopeptide repeat domain"/>
    <property type="match status" value="1"/>
</dbReference>
<gene>
    <name evidence="1" type="ORF">LNAOJCKE_2248</name>
</gene>
<evidence type="ECO:0008006" key="3">
    <source>
        <dbReference type="Google" id="ProtNLM"/>
    </source>
</evidence>